<dbReference type="Pfam" id="PF18915">
    <property type="entry name" value="DUF5667"/>
    <property type="match status" value="1"/>
</dbReference>
<protein>
    <recommendedName>
        <fullName evidence="2">DUF5667 domain-containing protein</fullName>
    </recommendedName>
</protein>
<evidence type="ECO:0000313" key="3">
    <source>
        <dbReference type="EMBL" id="PKN02839.1"/>
    </source>
</evidence>
<dbReference type="InterPro" id="IPR043725">
    <property type="entry name" value="DUF5667"/>
</dbReference>
<organism evidence="3 4">
    <name type="scientific">Candidatus Dojkabacteria bacterium HGW-Dojkabacteria-1</name>
    <dbReference type="NCBI Taxonomy" id="2013761"/>
    <lineage>
        <taxon>Bacteria</taxon>
        <taxon>Candidatus Dojkabacteria</taxon>
    </lineage>
</organism>
<feature type="compositionally biased region" description="Polar residues" evidence="1">
    <location>
        <begin position="200"/>
        <end position="213"/>
    </location>
</feature>
<dbReference type="EMBL" id="PHAO01000001">
    <property type="protein sequence ID" value="PKN02839.1"/>
    <property type="molecule type" value="Genomic_DNA"/>
</dbReference>
<dbReference type="AlphaFoldDB" id="A0A2N2F3S7"/>
<reference evidence="3 4" key="1">
    <citation type="journal article" date="2017" name="ISME J.">
        <title>Potential for microbial H2 and metal transformations associated with novel bacteria and archaea in deep terrestrial subsurface sediments.</title>
        <authorList>
            <person name="Hernsdorf A.W."/>
            <person name="Amano Y."/>
            <person name="Miyakawa K."/>
            <person name="Ise K."/>
            <person name="Suzuki Y."/>
            <person name="Anantharaman K."/>
            <person name="Probst A."/>
            <person name="Burstein D."/>
            <person name="Thomas B.C."/>
            <person name="Banfield J.F."/>
        </authorList>
    </citation>
    <scope>NUCLEOTIDE SEQUENCE [LARGE SCALE GENOMIC DNA]</scope>
    <source>
        <strain evidence="3">HGW-Dojkabacteria-1</strain>
    </source>
</reference>
<feature type="domain" description="DUF5667" evidence="2">
    <location>
        <begin position="30"/>
        <end position="127"/>
    </location>
</feature>
<proteinExistence type="predicted"/>
<dbReference type="Proteomes" id="UP000233417">
    <property type="component" value="Unassembled WGS sequence"/>
</dbReference>
<evidence type="ECO:0000313" key="4">
    <source>
        <dbReference type="Proteomes" id="UP000233417"/>
    </source>
</evidence>
<evidence type="ECO:0000259" key="2">
    <source>
        <dbReference type="Pfam" id="PF18915"/>
    </source>
</evidence>
<comment type="caution">
    <text evidence="3">The sequence shown here is derived from an EMBL/GenBank/DDBJ whole genome shotgun (WGS) entry which is preliminary data.</text>
</comment>
<sequence>MKKVLSYILVLILILTGGGYLLAREADASAPGEPLYMVDIFAEAVQRTFTFGDVNKAEFEQDILEERALELQKLLDTAASEEILGVAVENLDKQRVRAEERVQLLQSDERKYDEATLARIQNRLEEQLQSQLQNMERVRERFEQKTFENEQAQENFQKAIENFEQAQTNFQEAVQKMNEARNQGNTERNVNDDAGDGINNKESNINPTPGNGR</sequence>
<gene>
    <name evidence="3" type="ORF">CVU76_02325</name>
</gene>
<accession>A0A2N2F3S7</accession>
<name>A0A2N2F3S7_9BACT</name>
<evidence type="ECO:0000256" key="1">
    <source>
        <dbReference type="SAM" id="MobiDB-lite"/>
    </source>
</evidence>
<feature type="region of interest" description="Disordered" evidence="1">
    <location>
        <begin position="180"/>
        <end position="213"/>
    </location>
</feature>